<evidence type="ECO:0000313" key="2">
    <source>
        <dbReference type="EMBL" id="CAA9273931.1"/>
    </source>
</evidence>
<organism evidence="2">
    <name type="scientific">uncultured Craurococcus sp</name>
    <dbReference type="NCBI Taxonomy" id="1135998"/>
    <lineage>
        <taxon>Bacteria</taxon>
        <taxon>Pseudomonadati</taxon>
        <taxon>Pseudomonadota</taxon>
        <taxon>Alphaproteobacteria</taxon>
        <taxon>Acetobacterales</taxon>
        <taxon>Acetobacteraceae</taxon>
        <taxon>Craurococcus</taxon>
        <taxon>environmental samples</taxon>
    </lineage>
</organism>
<keyword evidence="1" id="KW-0812">Transmembrane</keyword>
<keyword evidence="1" id="KW-0472">Membrane</keyword>
<feature type="transmembrane region" description="Helical" evidence="1">
    <location>
        <begin position="59"/>
        <end position="77"/>
    </location>
</feature>
<feature type="transmembrane region" description="Helical" evidence="1">
    <location>
        <begin position="89"/>
        <end position="107"/>
    </location>
</feature>
<accession>A0A6J4JAP7</accession>
<evidence type="ECO:0000256" key="1">
    <source>
        <dbReference type="SAM" id="Phobius"/>
    </source>
</evidence>
<protein>
    <recommendedName>
        <fullName evidence="3">Tripartite tricarboxylate transporter TctB family</fullName>
    </recommendedName>
</protein>
<feature type="transmembrane region" description="Helical" evidence="1">
    <location>
        <begin position="119"/>
        <end position="137"/>
    </location>
</feature>
<gene>
    <name evidence="2" type="ORF">AVDCRST_MAG27-3687</name>
</gene>
<keyword evidence="1" id="KW-1133">Transmembrane helix</keyword>
<reference evidence="2" key="1">
    <citation type="submission" date="2020-02" db="EMBL/GenBank/DDBJ databases">
        <authorList>
            <person name="Meier V. D."/>
        </authorList>
    </citation>
    <scope>NUCLEOTIDE SEQUENCE</scope>
    <source>
        <strain evidence="2">AVDCRST_MAG27</strain>
    </source>
</reference>
<sequence length="216" mass="23643">MPGLPGKLGAEKGRRMKINAKDVASGVLLILLAAVGLWLNMDHTLGSARRMGPGYMPMLVFWVQLGLGTLVLVLGLFSGPDPLERWKGIDWTMLILAVVAGTLVWQVSPMFGEFFSSTYNGVGLGMLVGFLVICYALGWRLLGFICAAMCIFALLLEKGGLMLALAATILISAMAEPEHRARPIGVLGLMIFLLAMCWWIFIKQLDIRVAVWPMQY</sequence>
<proteinExistence type="predicted"/>
<feature type="transmembrane region" description="Helical" evidence="1">
    <location>
        <begin position="183"/>
        <end position="202"/>
    </location>
</feature>
<feature type="transmembrane region" description="Helical" evidence="1">
    <location>
        <begin position="144"/>
        <end position="171"/>
    </location>
</feature>
<dbReference type="EMBL" id="CADCTD010000150">
    <property type="protein sequence ID" value="CAA9273931.1"/>
    <property type="molecule type" value="Genomic_DNA"/>
</dbReference>
<dbReference type="AlphaFoldDB" id="A0A6J4JAP7"/>
<evidence type="ECO:0008006" key="3">
    <source>
        <dbReference type="Google" id="ProtNLM"/>
    </source>
</evidence>
<name>A0A6J4JAP7_9PROT</name>
<feature type="transmembrane region" description="Helical" evidence="1">
    <location>
        <begin position="20"/>
        <end position="39"/>
    </location>
</feature>